<dbReference type="PANTHER" id="PTHR35149:SF1">
    <property type="entry name" value="DUF5655 DOMAIN-CONTAINING PROTEIN"/>
    <property type="match status" value="1"/>
</dbReference>
<dbReference type="PATRIC" id="fig|1137280.3.peg.3170"/>
<gene>
    <name evidence="3" type="ORF">D777_03352</name>
</gene>
<dbReference type="OrthoDB" id="9798761at2"/>
<dbReference type="Proteomes" id="UP000035057">
    <property type="component" value="Unassembled WGS sequence"/>
</dbReference>
<name>A0A072MY57_9GAMM</name>
<keyword evidence="4" id="KW-1185">Reference proteome</keyword>
<evidence type="ECO:0000313" key="3">
    <source>
        <dbReference type="EMBL" id="KEF30176.1"/>
    </source>
</evidence>
<protein>
    <recommendedName>
        <fullName evidence="5">DUF262 domain-containing protein</fullName>
    </recommendedName>
</protein>
<dbReference type="InterPro" id="IPR004919">
    <property type="entry name" value="GmrSD_N"/>
</dbReference>
<feature type="domain" description="GmrSD restriction endonucleases N-terminal" evidence="1">
    <location>
        <begin position="13"/>
        <end position="248"/>
    </location>
</feature>
<evidence type="ECO:0008006" key="5">
    <source>
        <dbReference type="Google" id="ProtNLM"/>
    </source>
</evidence>
<comment type="caution">
    <text evidence="3">The sequence shown here is derived from an EMBL/GenBank/DDBJ whole genome shotgun (WGS) entry which is preliminary data.</text>
</comment>
<organism evidence="3 4">
    <name type="scientific">Marinobacter nitratireducens</name>
    <dbReference type="NCBI Taxonomy" id="1137280"/>
    <lineage>
        <taxon>Bacteria</taxon>
        <taxon>Pseudomonadati</taxon>
        <taxon>Pseudomonadota</taxon>
        <taxon>Gammaproteobacteria</taxon>
        <taxon>Pseudomonadales</taxon>
        <taxon>Marinobacteraceae</taxon>
        <taxon>Marinobacter</taxon>
    </lineage>
</organism>
<dbReference type="RefSeq" id="WP_036134100.1">
    <property type="nucleotide sequence ID" value="NZ_ANIE01000009.1"/>
</dbReference>
<dbReference type="Pfam" id="PF07510">
    <property type="entry name" value="GmrSD_C"/>
    <property type="match status" value="1"/>
</dbReference>
<dbReference type="PANTHER" id="PTHR35149">
    <property type="entry name" value="SLL5132 PROTEIN"/>
    <property type="match status" value="1"/>
</dbReference>
<dbReference type="Pfam" id="PF03235">
    <property type="entry name" value="GmrSD_N"/>
    <property type="match status" value="1"/>
</dbReference>
<accession>A0A072MY57</accession>
<dbReference type="EMBL" id="ANIE01000009">
    <property type="protein sequence ID" value="KEF30176.1"/>
    <property type="molecule type" value="Genomic_DNA"/>
</dbReference>
<dbReference type="STRING" id="1137280.D777_03352"/>
<feature type="domain" description="GmrSD restriction endonucleases C-terminal" evidence="2">
    <location>
        <begin position="445"/>
        <end position="585"/>
    </location>
</feature>
<reference evidence="3 4" key="1">
    <citation type="submission" date="2012-12" db="EMBL/GenBank/DDBJ databases">
        <title>Genome assembly of Marinobacter sp. AK21.</title>
        <authorList>
            <person name="Khatri I."/>
            <person name="Kumar R."/>
            <person name="Vaidya B."/>
            <person name="Subramanian S."/>
            <person name="Pinnaka A."/>
        </authorList>
    </citation>
    <scope>NUCLEOTIDE SEQUENCE [LARGE SCALE GENOMIC DNA]</scope>
    <source>
        <strain evidence="3 4">AK21</strain>
    </source>
</reference>
<dbReference type="AlphaFoldDB" id="A0A072MY57"/>
<evidence type="ECO:0000259" key="2">
    <source>
        <dbReference type="Pfam" id="PF07510"/>
    </source>
</evidence>
<sequence>MEVKPDYLELGAVFSEVNLYKVPKFQRSYSWDGENVSQLCQDIELLYNAHEKDRDLPDHFLGGIVCVKVPNQSKLDTKAIYQLVDGQQRLTTLVLIVSRMIALLEDLKGIKDEAKLSATISSYRKKFIVYLAEAEGEEFDRLTLSRRDEVFFKKIIHKGDFDASKSDFNSHKLMEKAVRTIDKWLRKFTDSNNANHSLVNIDKLYNVIRVGCKVLVIRMSDVSDAYRLFQVMNDRGRSLTAGDLLRASSLGLVDEQDANEKELLELEKLWDEITIGGQKATDDRLISIYASRTSKRPKRSNLFDTYQNDYFSGKTKEEISKEVYRLGQDVARYNDLSEGVWPYKEPKCTAYQKNKLYNLIVKFKHTHSLPLLMAASSLSEKKFFHVVYLIEKFFFAYKLALKKSVSPITKCYTDTIQEINKSPNNFQPLKLADRLSRIISNHVSDQEFLGYVNSLDYEKDNDRRALKFLLMTCEEAWSWKQMGFKGGVLGLAGNLDKNLPAEIEAYSLEHILPKSVVSPVEEMEDLKHSIWNLTLLFDVDNSKLGDDPYVSKRKMYSESRLNITKMVSKNEAWNLDAMKERRDLLELLIKRCFYFC</sequence>
<evidence type="ECO:0000313" key="4">
    <source>
        <dbReference type="Proteomes" id="UP000035057"/>
    </source>
</evidence>
<evidence type="ECO:0000259" key="1">
    <source>
        <dbReference type="Pfam" id="PF03235"/>
    </source>
</evidence>
<proteinExistence type="predicted"/>
<dbReference type="InterPro" id="IPR011089">
    <property type="entry name" value="GmrSD_C"/>
</dbReference>